<sequence>MSELISLALLIAYGAGIWKFWNGFDRTNFDRSFPNRLKLALLWPALIFNKPYRQNFTKALKASRR</sequence>
<evidence type="ECO:0000313" key="1">
    <source>
        <dbReference type="EMBL" id="PHX53740.1"/>
    </source>
</evidence>
<dbReference type="AlphaFoldDB" id="A0A2G4EWC2"/>
<accession>A0A2G4EWC2</accession>
<proteinExistence type="predicted"/>
<reference evidence="1" key="1">
    <citation type="submission" date="2017-10" db="EMBL/GenBank/DDBJ databases">
        <title>Draft genome sequence of the planktic cyanobacteria Tychonema bourrellyi isolated from alpine lentic freshwater.</title>
        <authorList>
            <person name="Tett A."/>
            <person name="Armanini F."/>
            <person name="Asnicar F."/>
            <person name="Boscaini A."/>
            <person name="Pasolli E."/>
            <person name="Zolfo M."/>
            <person name="Donati C."/>
            <person name="Salmaso N."/>
            <person name="Segata N."/>
        </authorList>
    </citation>
    <scope>NUCLEOTIDE SEQUENCE</scope>
    <source>
        <strain evidence="1">FEM_GT703</strain>
    </source>
</reference>
<dbReference type="Proteomes" id="UP000226442">
    <property type="component" value="Unassembled WGS sequence"/>
</dbReference>
<keyword evidence="2" id="KW-1185">Reference proteome</keyword>
<dbReference type="OrthoDB" id="488813at2"/>
<dbReference type="EMBL" id="NXIB02000158">
    <property type="protein sequence ID" value="PHX53740.1"/>
    <property type="molecule type" value="Genomic_DNA"/>
</dbReference>
<comment type="caution">
    <text evidence="1">The sequence shown here is derived from an EMBL/GenBank/DDBJ whole genome shotgun (WGS) entry which is preliminary data.</text>
</comment>
<gene>
    <name evidence="1" type="ORF">CP500_019845</name>
</gene>
<dbReference type="RefSeq" id="WP_096830093.1">
    <property type="nucleotide sequence ID" value="NZ_NXIB02000158.1"/>
</dbReference>
<organism evidence="1 2">
    <name type="scientific">Tychonema bourrellyi FEM_GT703</name>
    <dbReference type="NCBI Taxonomy" id="2040638"/>
    <lineage>
        <taxon>Bacteria</taxon>
        <taxon>Bacillati</taxon>
        <taxon>Cyanobacteriota</taxon>
        <taxon>Cyanophyceae</taxon>
        <taxon>Oscillatoriophycideae</taxon>
        <taxon>Oscillatoriales</taxon>
        <taxon>Microcoleaceae</taxon>
        <taxon>Tychonema</taxon>
    </lineage>
</organism>
<evidence type="ECO:0000313" key="2">
    <source>
        <dbReference type="Proteomes" id="UP000226442"/>
    </source>
</evidence>
<protein>
    <submittedName>
        <fullName evidence="1">Uncharacterized protein</fullName>
    </submittedName>
</protein>
<name>A0A2G4EWC2_9CYAN</name>